<organism evidence="1 2">
    <name type="scientific">candidate division CPR1 bacterium GW2011_GWA2_42_17</name>
    <dbReference type="NCBI Taxonomy" id="1618341"/>
    <lineage>
        <taxon>Bacteria</taxon>
        <taxon>candidate division CPR1</taxon>
    </lineage>
</organism>
<dbReference type="EMBL" id="LCCZ01000022">
    <property type="protein sequence ID" value="KKS43751.1"/>
    <property type="molecule type" value="Genomic_DNA"/>
</dbReference>
<accession>A0A0G1BBM9</accession>
<dbReference type="Proteomes" id="UP000034875">
    <property type="component" value="Unassembled WGS sequence"/>
</dbReference>
<proteinExistence type="predicted"/>
<reference evidence="1 2" key="1">
    <citation type="journal article" date="2015" name="Nature">
        <title>rRNA introns, odd ribosomes, and small enigmatic genomes across a large radiation of phyla.</title>
        <authorList>
            <person name="Brown C.T."/>
            <person name="Hug L.A."/>
            <person name="Thomas B.C."/>
            <person name="Sharon I."/>
            <person name="Castelle C.J."/>
            <person name="Singh A."/>
            <person name="Wilkins M.J."/>
            <person name="Williams K.H."/>
            <person name="Banfield J.F."/>
        </authorList>
    </citation>
    <scope>NUCLEOTIDE SEQUENCE [LARGE SCALE GENOMIC DNA]</scope>
</reference>
<gene>
    <name evidence="1" type="ORF">UV05_C0022G0014</name>
</gene>
<name>A0A0G1BBM9_9BACT</name>
<evidence type="ECO:0000313" key="1">
    <source>
        <dbReference type="EMBL" id="KKS43751.1"/>
    </source>
</evidence>
<evidence type="ECO:0000313" key="2">
    <source>
        <dbReference type="Proteomes" id="UP000034875"/>
    </source>
</evidence>
<comment type="caution">
    <text evidence="1">The sequence shown here is derived from an EMBL/GenBank/DDBJ whole genome shotgun (WGS) entry which is preliminary data.</text>
</comment>
<sequence>MIPPLFPLNALLFTKRVKLFWNNFCVDPVVNFGIGFTPVPSRIAGWDDAKIYYWVDLHFPPYVHVVHREGLHSHPVVICLKRTTTGVSISIVKQLTLPFRA</sequence>
<dbReference type="AlphaFoldDB" id="A0A0G1BBM9"/>
<protein>
    <submittedName>
        <fullName evidence="1">Uncharacterized protein</fullName>
    </submittedName>
</protein>